<keyword evidence="4" id="KW-1185">Reference proteome</keyword>
<feature type="chain" id="PRO_5036474490" evidence="2">
    <location>
        <begin position="28"/>
        <end position="254"/>
    </location>
</feature>
<evidence type="ECO:0000313" key="4">
    <source>
        <dbReference type="Proteomes" id="UP000005408"/>
    </source>
</evidence>
<evidence type="ECO:0000256" key="2">
    <source>
        <dbReference type="SAM" id="SignalP"/>
    </source>
</evidence>
<dbReference type="OrthoDB" id="6153788at2759"/>
<organism evidence="3 4">
    <name type="scientific">Magallana gigas</name>
    <name type="common">Pacific oyster</name>
    <name type="synonym">Crassostrea gigas</name>
    <dbReference type="NCBI Taxonomy" id="29159"/>
    <lineage>
        <taxon>Eukaryota</taxon>
        <taxon>Metazoa</taxon>
        <taxon>Spiralia</taxon>
        <taxon>Lophotrochozoa</taxon>
        <taxon>Mollusca</taxon>
        <taxon>Bivalvia</taxon>
        <taxon>Autobranchia</taxon>
        <taxon>Pteriomorphia</taxon>
        <taxon>Ostreida</taxon>
        <taxon>Ostreoidea</taxon>
        <taxon>Ostreidae</taxon>
        <taxon>Magallana</taxon>
    </lineage>
</organism>
<keyword evidence="1" id="KW-1133">Transmembrane helix</keyword>
<feature type="transmembrane region" description="Helical" evidence="1">
    <location>
        <begin position="187"/>
        <end position="208"/>
    </location>
</feature>
<sequence length="254" mass="28327">MRTSWKCTMFRFLPYCLILWKINSGSTQKVNFYPVNSCTDIKLKDIPVDVFQSCSETAKTIHCLPDENDNLGLSCFAVTWISEGKCPSYNSYQGNMDEKDCSGDRNGECSGVLYKSPLSVRYIGCYVKEKLSTETSTSKLTTTTITNRSTVVTRDNPSTTGSRNGTNQRQTCTNCDVCDSGHVSIEAFGAVLAFLLLALTIIAGAIFVMRSNCFCPYKERCFKVLRVQRRQNDSKAQDTNQKQTQVKLLPNGAI</sequence>
<evidence type="ECO:0000313" key="3">
    <source>
        <dbReference type="EnsemblMetazoa" id="G23514.13:cds"/>
    </source>
</evidence>
<keyword evidence="2" id="KW-0732">Signal</keyword>
<dbReference type="AlphaFoldDB" id="A0A8W8KHM3"/>
<evidence type="ECO:0000256" key="1">
    <source>
        <dbReference type="SAM" id="Phobius"/>
    </source>
</evidence>
<keyword evidence="1" id="KW-0472">Membrane</keyword>
<dbReference type="EnsemblMetazoa" id="G23514.13">
    <property type="protein sequence ID" value="G23514.13:cds"/>
    <property type="gene ID" value="G23514"/>
</dbReference>
<dbReference type="Proteomes" id="UP000005408">
    <property type="component" value="Unassembled WGS sequence"/>
</dbReference>
<name>A0A8W8KHM3_MAGGI</name>
<feature type="signal peptide" evidence="2">
    <location>
        <begin position="1"/>
        <end position="27"/>
    </location>
</feature>
<accession>A0A8W8KHM3</accession>
<protein>
    <submittedName>
        <fullName evidence="3">Uncharacterized protein</fullName>
    </submittedName>
</protein>
<proteinExistence type="predicted"/>
<keyword evidence="1" id="KW-0812">Transmembrane</keyword>
<reference evidence="3" key="1">
    <citation type="submission" date="2022-08" db="UniProtKB">
        <authorList>
            <consortium name="EnsemblMetazoa"/>
        </authorList>
    </citation>
    <scope>IDENTIFICATION</scope>
    <source>
        <strain evidence="3">05x7-T-G4-1.051#20</strain>
    </source>
</reference>